<organism evidence="1 2">
    <name type="scientific">Daphnia sinensis</name>
    <dbReference type="NCBI Taxonomy" id="1820382"/>
    <lineage>
        <taxon>Eukaryota</taxon>
        <taxon>Metazoa</taxon>
        <taxon>Ecdysozoa</taxon>
        <taxon>Arthropoda</taxon>
        <taxon>Crustacea</taxon>
        <taxon>Branchiopoda</taxon>
        <taxon>Diplostraca</taxon>
        <taxon>Cladocera</taxon>
        <taxon>Anomopoda</taxon>
        <taxon>Daphniidae</taxon>
        <taxon>Daphnia</taxon>
        <taxon>Daphnia similis group</taxon>
    </lineage>
</organism>
<sequence>MAKNGFRVCGLHPWNACLSKDDEIQEQQLKHHGDMEADIDKHSSSLDSLEKFAAKNILLRFSKVFFMLLKMADNRDDSICEEECTGIANVMQLLNEDEEELTDVTEAASLETSTYDAISADLLDSPIILPTHLRCASHTLNLIASVDIDLANFDHKTFPKRNALRQALSKMTALWNKIGRSISAAEKCKEGFGIVLQTPKCPARWNSLYDSLSSFLKNYKSLDVAHIIFRSLSIPYLHCVKPLAAILDIFQGEKGCFLGIGIVLPLLTKLKKQLNQRMFPNLGPIRDKILSRVQDRFGHLFIDENYLIAACTHPFFKTNWIEDSTKKEHVITKLKLLLSDAESPLSEKSASSTEDFLSFATNNSTIKPNEVDYFLADKDVSMEMLNRYPQIKSIFIKHNTAIPTSAPVERLFSQAALVLTVRRNKLSGSFLEILILFTIW</sequence>
<dbReference type="AlphaFoldDB" id="A0AAD5L3C9"/>
<dbReference type="PANTHER" id="PTHR47501">
    <property type="entry name" value="TRANSPOSASE-RELATED"/>
    <property type="match status" value="1"/>
</dbReference>
<dbReference type="InterPro" id="IPR012337">
    <property type="entry name" value="RNaseH-like_sf"/>
</dbReference>
<protein>
    <recommendedName>
        <fullName evidence="3">HAT C-terminal dimerisation domain-containing protein</fullName>
    </recommendedName>
</protein>
<keyword evidence="2" id="KW-1185">Reference proteome</keyword>
<reference evidence="1 2" key="1">
    <citation type="submission" date="2022-05" db="EMBL/GenBank/DDBJ databases">
        <title>A multi-omics perspective on studying reproductive biology in Daphnia sinensis.</title>
        <authorList>
            <person name="Jia J."/>
        </authorList>
    </citation>
    <scope>NUCLEOTIDE SEQUENCE [LARGE SCALE GENOMIC DNA]</scope>
    <source>
        <strain evidence="1 2">WSL</strain>
    </source>
</reference>
<evidence type="ECO:0008006" key="3">
    <source>
        <dbReference type="Google" id="ProtNLM"/>
    </source>
</evidence>
<proteinExistence type="predicted"/>
<dbReference type="PANTHER" id="PTHR47501:SF5">
    <property type="entry name" value="HAT C-TERMINAL DIMERISATION DOMAIN-CONTAINING PROTEIN"/>
    <property type="match status" value="1"/>
</dbReference>
<evidence type="ECO:0000313" key="2">
    <source>
        <dbReference type="Proteomes" id="UP000820818"/>
    </source>
</evidence>
<gene>
    <name evidence="1" type="ORF">GHT06_020267</name>
</gene>
<dbReference type="EMBL" id="WJBH02000008">
    <property type="protein sequence ID" value="KAI9554978.1"/>
    <property type="molecule type" value="Genomic_DNA"/>
</dbReference>
<comment type="caution">
    <text evidence="1">The sequence shown here is derived from an EMBL/GenBank/DDBJ whole genome shotgun (WGS) entry which is preliminary data.</text>
</comment>
<dbReference type="SUPFAM" id="SSF53098">
    <property type="entry name" value="Ribonuclease H-like"/>
    <property type="match status" value="1"/>
</dbReference>
<evidence type="ECO:0000313" key="1">
    <source>
        <dbReference type="EMBL" id="KAI9554978.1"/>
    </source>
</evidence>
<accession>A0AAD5L3C9</accession>
<dbReference type="Proteomes" id="UP000820818">
    <property type="component" value="Linkage Group LG8"/>
</dbReference>
<name>A0AAD5L3C9_9CRUS</name>